<dbReference type="InterPro" id="IPR007497">
    <property type="entry name" value="SIMPL/DUF541"/>
</dbReference>
<evidence type="ECO:0000313" key="1">
    <source>
        <dbReference type="EMBL" id="KAJ9613104.1"/>
    </source>
</evidence>
<evidence type="ECO:0000313" key="2">
    <source>
        <dbReference type="Proteomes" id="UP001172673"/>
    </source>
</evidence>
<sequence>MGDNNSSSGQTASGFFGFWQFLVTMIASSYLKQTIITVLCVLGIPSYLSAPKPISVHLEGQSSISVPANRALISLRVYAEGPKQEKVADEVRKTADGILSTLRPLTQVSLSSSDAKQNTTAYDCYEPPIVDLSVTTFRSYSWLKPGFIGREAPQYESSMEIEAEFRDFDVLGLLLAQVSKQPAVSVKRLKWTLDDVTKKRFFSQVRSEAMVDALDKVRAYVRPLGMDKVRAIKFSEGGVRSRDVVLADVDRMSYAMHDELDYGVRAQKYMGMMDVGEEAETFGLEPKTLEILAQIEGEFCAWRTGLEAWFRRGGV</sequence>
<proteinExistence type="predicted"/>
<dbReference type="AlphaFoldDB" id="A0AA38XHG8"/>
<dbReference type="EMBL" id="JAPDRK010000004">
    <property type="protein sequence ID" value="KAJ9613104.1"/>
    <property type="molecule type" value="Genomic_DNA"/>
</dbReference>
<accession>A0AA38XHG8</accession>
<keyword evidence="2" id="KW-1185">Reference proteome</keyword>
<protein>
    <submittedName>
        <fullName evidence="1">Uncharacterized protein</fullName>
    </submittedName>
</protein>
<dbReference type="Proteomes" id="UP001172673">
    <property type="component" value="Unassembled WGS sequence"/>
</dbReference>
<dbReference type="Pfam" id="PF04402">
    <property type="entry name" value="SIMPL"/>
    <property type="match status" value="1"/>
</dbReference>
<comment type="caution">
    <text evidence="1">The sequence shown here is derived from an EMBL/GenBank/DDBJ whole genome shotgun (WGS) entry which is preliminary data.</text>
</comment>
<dbReference type="Gene3D" id="3.30.110.170">
    <property type="entry name" value="Protein of unknown function (DUF541), domain 1"/>
    <property type="match status" value="1"/>
</dbReference>
<dbReference type="Gene3D" id="3.30.70.2970">
    <property type="entry name" value="Protein of unknown function (DUF541), domain 2"/>
    <property type="match status" value="1"/>
</dbReference>
<reference evidence="1" key="1">
    <citation type="submission" date="2022-10" db="EMBL/GenBank/DDBJ databases">
        <title>Culturing micro-colonial fungi from biological soil crusts in the Mojave desert and describing Neophaeococcomyces mojavensis, and introducing the new genera and species Taxawa tesnikishii.</title>
        <authorList>
            <person name="Kurbessoian T."/>
            <person name="Stajich J.E."/>
        </authorList>
    </citation>
    <scope>NUCLEOTIDE SEQUENCE</scope>
    <source>
        <strain evidence="1">TK_41</strain>
    </source>
</reference>
<name>A0AA38XHG8_9EURO</name>
<organism evidence="1 2">
    <name type="scientific">Cladophialophora chaetospira</name>
    <dbReference type="NCBI Taxonomy" id="386627"/>
    <lineage>
        <taxon>Eukaryota</taxon>
        <taxon>Fungi</taxon>
        <taxon>Dikarya</taxon>
        <taxon>Ascomycota</taxon>
        <taxon>Pezizomycotina</taxon>
        <taxon>Eurotiomycetes</taxon>
        <taxon>Chaetothyriomycetidae</taxon>
        <taxon>Chaetothyriales</taxon>
        <taxon>Herpotrichiellaceae</taxon>
        <taxon>Cladophialophora</taxon>
    </lineage>
</organism>
<gene>
    <name evidence="1" type="ORF">H2200_003045</name>
</gene>